<proteinExistence type="predicted"/>
<sequence>MNSVQTRISMFYKQMEEVQSEQERLAIKQARQQYYDQLSESDQKIARKTSELFLAQLAQQIEAEIDPKLDRLDDVLAHIQAKKLTAQTTESAPRQ</sequence>
<accession>A0ABW5M686</accession>
<protein>
    <submittedName>
        <fullName evidence="1">Uncharacterized protein</fullName>
    </submittedName>
</protein>
<dbReference type="RefSeq" id="WP_381524959.1">
    <property type="nucleotide sequence ID" value="NZ_JBHULN010000011.1"/>
</dbReference>
<gene>
    <name evidence="1" type="ORF">ACFSUS_17765</name>
</gene>
<name>A0ABW5M686_9BACT</name>
<dbReference type="Proteomes" id="UP001597469">
    <property type="component" value="Unassembled WGS sequence"/>
</dbReference>
<evidence type="ECO:0000313" key="1">
    <source>
        <dbReference type="EMBL" id="MFD2572490.1"/>
    </source>
</evidence>
<reference evidence="2" key="1">
    <citation type="journal article" date="2019" name="Int. J. Syst. Evol. Microbiol.">
        <title>The Global Catalogue of Microorganisms (GCM) 10K type strain sequencing project: providing services to taxonomists for standard genome sequencing and annotation.</title>
        <authorList>
            <consortium name="The Broad Institute Genomics Platform"/>
            <consortium name="The Broad Institute Genome Sequencing Center for Infectious Disease"/>
            <person name="Wu L."/>
            <person name="Ma J."/>
        </authorList>
    </citation>
    <scope>NUCLEOTIDE SEQUENCE [LARGE SCALE GENOMIC DNA]</scope>
    <source>
        <strain evidence="2">KCTC 42805</strain>
    </source>
</reference>
<dbReference type="EMBL" id="JBHULN010000011">
    <property type="protein sequence ID" value="MFD2572490.1"/>
    <property type="molecule type" value="Genomic_DNA"/>
</dbReference>
<evidence type="ECO:0000313" key="2">
    <source>
        <dbReference type="Proteomes" id="UP001597469"/>
    </source>
</evidence>
<organism evidence="1 2">
    <name type="scientific">Spirosoma soli</name>
    <dbReference type="NCBI Taxonomy" id="1770529"/>
    <lineage>
        <taxon>Bacteria</taxon>
        <taxon>Pseudomonadati</taxon>
        <taxon>Bacteroidota</taxon>
        <taxon>Cytophagia</taxon>
        <taxon>Cytophagales</taxon>
        <taxon>Cytophagaceae</taxon>
        <taxon>Spirosoma</taxon>
    </lineage>
</organism>
<keyword evidence="2" id="KW-1185">Reference proteome</keyword>
<comment type="caution">
    <text evidence="1">The sequence shown here is derived from an EMBL/GenBank/DDBJ whole genome shotgun (WGS) entry which is preliminary data.</text>
</comment>